<dbReference type="SUPFAM" id="SSF48371">
    <property type="entry name" value="ARM repeat"/>
    <property type="match status" value="1"/>
</dbReference>
<feature type="region of interest" description="Disordered" evidence="5">
    <location>
        <begin position="171"/>
        <end position="211"/>
    </location>
</feature>
<feature type="region of interest" description="Disordered" evidence="5">
    <location>
        <begin position="135"/>
        <end position="154"/>
    </location>
</feature>
<feature type="domain" description="RPAP1 C-terminal" evidence="6">
    <location>
        <begin position="347"/>
        <end position="411"/>
    </location>
</feature>
<dbReference type="GO" id="GO:0006366">
    <property type="term" value="P:transcription by RNA polymerase II"/>
    <property type="evidence" value="ECO:0007669"/>
    <property type="project" value="InterPro"/>
</dbReference>
<evidence type="ECO:0000259" key="7">
    <source>
        <dbReference type="Pfam" id="PF08621"/>
    </source>
</evidence>
<dbReference type="STRING" id="188477.A0A433SWA7"/>
<dbReference type="PANTHER" id="PTHR21483:SF18">
    <property type="entry name" value="RNA POLYMERASE II-ASSOCIATED PROTEIN 1"/>
    <property type="match status" value="1"/>
</dbReference>
<dbReference type="InterPro" id="IPR039913">
    <property type="entry name" value="RPAP1/Rba50"/>
</dbReference>
<evidence type="ECO:0000313" key="10">
    <source>
        <dbReference type="Proteomes" id="UP000271974"/>
    </source>
</evidence>
<evidence type="ECO:0008006" key="11">
    <source>
        <dbReference type="Google" id="ProtNLM"/>
    </source>
</evidence>
<keyword evidence="10" id="KW-1185">Reference proteome</keyword>
<evidence type="ECO:0000256" key="2">
    <source>
        <dbReference type="ARBA" id="ARBA00009953"/>
    </source>
</evidence>
<dbReference type="InterPro" id="IPR016024">
    <property type="entry name" value="ARM-type_fold"/>
</dbReference>
<accession>A0A433SWA7</accession>
<comment type="similarity">
    <text evidence="2">Belongs to the RPAP1 family.</text>
</comment>
<feature type="region of interest" description="Disordered" evidence="5">
    <location>
        <begin position="486"/>
        <end position="511"/>
    </location>
</feature>
<organism evidence="9 10">
    <name type="scientific">Elysia chlorotica</name>
    <name type="common">Eastern emerald elysia</name>
    <name type="synonym">Sea slug</name>
    <dbReference type="NCBI Taxonomy" id="188477"/>
    <lineage>
        <taxon>Eukaryota</taxon>
        <taxon>Metazoa</taxon>
        <taxon>Spiralia</taxon>
        <taxon>Lophotrochozoa</taxon>
        <taxon>Mollusca</taxon>
        <taxon>Gastropoda</taxon>
        <taxon>Heterobranchia</taxon>
        <taxon>Euthyneura</taxon>
        <taxon>Panpulmonata</taxon>
        <taxon>Sacoglossa</taxon>
        <taxon>Placobranchoidea</taxon>
        <taxon>Plakobranchidae</taxon>
        <taxon>Elysia</taxon>
    </lineage>
</organism>
<gene>
    <name evidence="9" type="ORF">EGW08_018690</name>
</gene>
<keyword evidence="3" id="KW-0804">Transcription</keyword>
<evidence type="ECO:0000256" key="1">
    <source>
        <dbReference type="ARBA" id="ARBA00004123"/>
    </source>
</evidence>
<evidence type="ECO:0000259" key="8">
    <source>
        <dbReference type="Pfam" id="PF25766"/>
    </source>
</evidence>
<feature type="domain" description="RPAP1/MINIYO-like TPR repeats" evidence="8">
    <location>
        <begin position="1097"/>
        <end position="1318"/>
    </location>
</feature>
<feature type="compositionally biased region" description="Polar residues" evidence="5">
    <location>
        <begin position="74"/>
        <end position="87"/>
    </location>
</feature>
<feature type="compositionally biased region" description="Basic and acidic residues" evidence="5">
    <location>
        <begin position="40"/>
        <end position="70"/>
    </location>
</feature>
<dbReference type="Pfam" id="PF08620">
    <property type="entry name" value="RPAP1_C"/>
    <property type="match status" value="1"/>
</dbReference>
<feature type="region of interest" description="Disordered" evidence="5">
    <location>
        <begin position="220"/>
        <end position="239"/>
    </location>
</feature>
<keyword evidence="4" id="KW-0539">Nucleus</keyword>
<dbReference type="Pfam" id="PF25766">
    <property type="entry name" value="TPR_RPAP1"/>
    <property type="match status" value="1"/>
</dbReference>
<feature type="compositionally biased region" description="Acidic residues" evidence="5">
    <location>
        <begin position="496"/>
        <end position="510"/>
    </location>
</feature>
<proteinExistence type="inferred from homology"/>
<protein>
    <recommendedName>
        <fullName evidence="11">RNA polymerase II-associated protein 1 C-terminal domain-containing protein</fullName>
    </recommendedName>
</protein>
<dbReference type="InterPro" id="IPR057989">
    <property type="entry name" value="TPR_RPAP1/MINIYO-like"/>
</dbReference>
<dbReference type="OrthoDB" id="348201at2759"/>
<evidence type="ECO:0000313" key="9">
    <source>
        <dbReference type="EMBL" id="RUS73549.1"/>
    </source>
</evidence>
<dbReference type="EMBL" id="RQTK01000925">
    <property type="protein sequence ID" value="RUS73549.1"/>
    <property type="molecule type" value="Genomic_DNA"/>
</dbReference>
<feature type="compositionally biased region" description="Basic and acidic residues" evidence="5">
    <location>
        <begin position="286"/>
        <end position="298"/>
    </location>
</feature>
<reference evidence="9 10" key="1">
    <citation type="submission" date="2019-01" db="EMBL/GenBank/DDBJ databases">
        <title>A draft genome assembly of the solar-powered sea slug Elysia chlorotica.</title>
        <authorList>
            <person name="Cai H."/>
            <person name="Li Q."/>
            <person name="Fang X."/>
            <person name="Li J."/>
            <person name="Curtis N.E."/>
            <person name="Altenburger A."/>
            <person name="Shibata T."/>
            <person name="Feng M."/>
            <person name="Maeda T."/>
            <person name="Schwartz J.A."/>
            <person name="Shigenobu S."/>
            <person name="Lundholm N."/>
            <person name="Nishiyama T."/>
            <person name="Yang H."/>
            <person name="Hasebe M."/>
            <person name="Li S."/>
            <person name="Pierce S.K."/>
            <person name="Wang J."/>
        </authorList>
    </citation>
    <scope>NUCLEOTIDE SEQUENCE [LARGE SCALE GENOMIC DNA]</scope>
    <source>
        <strain evidence="9">EC2010</strain>
        <tissue evidence="9">Whole organism of an adult</tissue>
    </source>
</reference>
<dbReference type="PANTHER" id="PTHR21483">
    <property type="entry name" value="RNA POLYMERASE II-ASSOCIATED PROTEIN 1"/>
    <property type="match status" value="1"/>
</dbReference>
<feature type="region of interest" description="Disordered" evidence="5">
    <location>
        <begin position="270"/>
        <end position="310"/>
    </location>
</feature>
<evidence type="ECO:0000256" key="3">
    <source>
        <dbReference type="ARBA" id="ARBA00023163"/>
    </source>
</evidence>
<comment type="subcellular location">
    <subcellularLocation>
        <location evidence="1">Nucleus</location>
    </subcellularLocation>
</comment>
<evidence type="ECO:0000256" key="5">
    <source>
        <dbReference type="SAM" id="MobiDB-lite"/>
    </source>
</evidence>
<feature type="domain" description="RPAP1 N-terminal" evidence="7">
    <location>
        <begin position="225"/>
        <end position="267"/>
    </location>
</feature>
<comment type="caution">
    <text evidence="9">The sequence shown here is derived from an EMBL/GenBank/DDBJ whole genome shotgun (WGS) entry which is preliminary data.</text>
</comment>
<feature type="compositionally biased region" description="Basic and acidic residues" evidence="5">
    <location>
        <begin position="220"/>
        <end position="236"/>
    </location>
</feature>
<name>A0A433SWA7_ELYCH</name>
<feature type="region of interest" description="Disordered" evidence="5">
    <location>
        <begin position="26"/>
        <end position="91"/>
    </location>
</feature>
<evidence type="ECO:0000256" key="4">
    <source>
        <dbReference type="ARBA" id="ARBA00023242"/>
    </source>
</evidence>
<dbReference type="InterPro" id="IPR013929">
    <property type="entry name" value="RPAP1_C"/>
</dbReference>
<dbReference type="Proteomes" id="UP000271974">
    <property type="component" value="Unassembled WGS sequence"/>
</dbReference>
<dbReference type="Pfam" id="PF08621">
    <property type="entry name" value="RPAP1_N"/>
    <property type="match status" value="1"/>
</dbReference>
<sequence length="1389" mass="155490">MNQRPKPGEEEDDLLKLQQQFLIAGGSQMSSVSVKRPDKRKTESSEPDARDVVNMEGVEAHADGQHEVKKSKFKQNQELKAQTSVSGDVSEDCETMEDLERAMDKKDSSVSAVLASIIERDTRNESFAAPRLGNQAFPSVKPLNISSSTKGGKVKKKSLFAQQVEMKGSEHFGVDSFYRKPSPRHVRKDRLSETPPLQFSPGSSGSFVLDGSGLGVSNKKAEIDQIHQENKEKLDSMSEEEILDEQKKLLDMIDPKLVDFIKNKRAAAAKSTAAARDSQTKNESFSVKREKKRTEKQQNEPVLEPELPVRPSKEWVHMDTVETEKLEWIKDLPPPPSSEDAGTGRPARFDFDGNILAVDVDVPVNMGLHHHGEEPERAGYTLEEIFQLTRSSNLQQKTFAFHTLAKIISKAKSGRLSQKVQSPIVPTILESGVLMLLRWGLDDSVVAVVAASVDALHALLWNPLDEAALEVIWPWHQGEVLAALTPTATSEKEAQPEELDEENREEETDAEVARRDIIQALVHRMDLLVRFCYIIGSMCPQADTVINMLEILTRLAQHSSAMAYEILKCPGLVDKIVQEFVPTAWSLKGARGPISNVYGIPVPAAVKFIRVLCQSGRNLASILVEKYNIKLVLLRYLSAESSNLQLPLKEASNLQIEALALWKTCASYGLATETYFDMYSNIAMYVGHLERHWTSSAFLSGSGHRHFDTHLVCVLEKILHIAGSAGSNLPSKTEDLLYNMNWSHVTALAQPLFACSRKIVSDIGMNYPSQKHDLHFPTACINFLASYYSLEGQQSGIDEVTSLDGIEQFCNSCFQPLLDSYGFQLIVEQLCPFSNLLATGNERTEAVVPPSLPFYGILLQQRQGSALQQGETFETNMPIVAEHSPFGFLTALLRLALSVCRRHKAMISKILGPIVKNKDVLVYMKKTCAAANASPFCTSLITRAENLLQYMWLKCCILVPCDDMSIAHRVSINLLSRLGHGDEHLVHDLITTVTFNQAFISEGSEVNLASEAMASLTLGNALHLKSATQEEINVSRFSLLQEVHKSLAKIRGHYLMAFGGMEKAVSNSRNFFMGKPYETQSLMFKCAAESLMPKDWIYLPLINVYNRAIQCQNVSGNSVSPQSVAMVSSVLQWSFALEVWRPTEMSQVPATIRLSRVLCAFIAGNDLFLEKPVNYFLAGLLREFSSQKVLDKLDFEEKIPGVTSFYDLYQEVLDHYEAVSFADPVFGLFVLLPLQQRHSSMLRKAVWGERRKMLRTLRVPLLEILIPLQNFLEPEESDPELLYLQLSAMISGAVQASWSPVLYLVAVHHVNRFLFLAPAAQQGSTEERTATRERMWEQVILNIKKLSDVLFYKQYNKSQPRGMDLYEMLPSNRQTTLDHYLSKIKARSS</sequence>
<feature type="compositionally biased region" description="Polar residues" evidence="5">
    <location>
        <begin position="195"/>
        <end position="206"/>
    </location>
</feature>
<evidence type="ECO:0000259" key="6">
    <source>
        <dbReference type="Pfam" id="PF08620"/>
    </source>
</evidence>
<dbReference type="InterPro" id="IPR013930">
    <property type="entry name" value="RPAP1_N"/>
</dbReference>